<dbReference type="Pfam" id="PF00271">
    <property type="entry name" value="Helicase_C"/>
    <property type="match status" value="1"/>
</dbReference>
<keyword evidence="13" id="KW-1185">Reference proteome</keyword>
<dbReference type="CDD" id="cd18787">
    <property type="entry name" value="SF2_C_DEAD"/>
    <property type="match status" value="1"/>
</dbReference>
<accession>A0A7N6BAH6</accession>
<dbReference type="InterPro" id="IPR011545">
    <property type="entry name" value="DEAD/DEAH_box_helicase_dom"/>
</dbReference>
<dbReference type="Proteomes" id="UP000265040">
    <property type="component" value="Chromosome 2"/>
</dbReference>
<evidence type="ECO:0000259" key="11">
    <source>
        <dbReference type="PROSITE" id="PS51195"/>
    </source>
</evidence>
<dbReference type="CDD" id="cd18051">
    <property type="entry name" value="DEADc_DDX3"/>
    <property type="match status" value="1"/>
</dbReference>
<evidence type="ECO:0000313" key="12">
    <source>
        <dbReference type="Ensembl" id="ENSATEP00000060878.1"/>
    </source>
</evidence>
<name>A0A7N6BAH6_ANATE</name>
<evidence type="ECO:0000256" key="8">
    <source>
        <dbReference type="SAM" id="MobiDB-lite"/>
    </source>
</evidence>
<feature type="region of interest" description="Disordered" evidence="8">
    <location>
        <begin position="42"/>
        <end position="78"/>
    </location>
</feature>
<dbReference type="EC" id="3.6.4.13" evidence="1"/>
<feature type="short sequence motif" description="Q motif" evidence="6">
    <location>
        <begin position="116"/>
        <end position="144"/>
    </location>
</feature>
<organism evidence="12 13">
    <name type="scientific">Anabas testudineus</name>
    <name type="common">Climbing perch</name>
    <name type="synonym">Anthias testudineus</name>
    <dbReference type="NCBI Taxonomy" id="64144"/>
    <lineage>
        <taxon>Eukaryota</taxon>
        <taxon>Metazoa</taxon>
        <taxon>Chordata</taxon>
        <taxon>Craniata</taxon>
        <taxon>Vertebrata</taxon>
        <taxon>Euteleostomi</taxon>
        <taxon>Actinopterygii</taxon>
        <taxon>Neopterygii</taxon>
        <taxon>Teleostei</taxon>
        <taxon>Neoteleostei</taxon>
        <taxon>Acanthomorphata</taxon>
        <taxon>Anabantaria</taxon>
        <taxon>Anabantiformes</taxon>
        <taxon>Anabantoidei</taxon>
        <taxon>Anabantidae</taxon>
        <taxon>Anabas</taxon>
    </lineage>
</organism>
<sequence>MSDAGTWSTVKDAYGSFGNNRGKSAFFNDRGNANRGRLRHSTEFEHGGFGGGGGGGGGNSRWVEESRDDGDWSKPMPRNECLEHELFSGSNTGINFEKYDDIPVEATGQNCPHHIESFQDVDMGEIIMGNIALSRYTRPTPVQKYAIPIVKSKRDLMACAQTGSGKTAAFLLPILSQIYTDGPGEALNAAKENGKYGRRKQYPIALVLAPTRELALQIYDEARKFSYRSRVRPCVVYGGADIGQQIRDLERGCHLLVATPGRLVDMMERGKIGLDYCKYDMERRILLFFEIGCILCNCILLNFSCILNYLVLDEADRMLDMGFEPQIRRIVEQDTMPHKGIRQTMMFSATFPKEIQILARDFLEEYIFLAVGRVGSTSENITQKVVWVEESDKRSFLLDLLSATGKDSLTLVFVETKKGADALEDFLYREGYACTSIHGDRSQRDREEALNQFRSGKCPILVATAVAARGLDISNVKHVINFDLPSDIEEYVHRIGRTGRVGNLGLATSFFNDKNANITKDLLDILVEAKQEVPSWLESLAYEHQHKSSNRGRSKRFSGGFGARDYRQTAAGGNAGFGGRGGRNPAGHGGTRGFGGGGFGNFYTSDGYGGNYSHSQVDWWGN</sequence>
<dbReference type="SUPFAM" id="SSF52540">
    <property type="entry name" value="P-loop containing nucleoside triphosphate hydrolases"/>
    <property type="match status" value="1"/>
</dbReference>
<evidence type="ECO:0000256" key="2">
    <source>
        <dbReference type="ARBA" id="ARBA00022741"/>
    </source>
</evidence>
<dbReference type="PROSITE" id="PS00039">
    <property type="entry name" value="DEAD_ATP_HELICASE"/>
    <property type="match status" value="1"/>
</dbReference>
<dbReference type="InterPro" id="IPR014014">
    <property type="entry name" value="RNA_helicase_DEAD_Q_motif"/>
</dbReference>
<dbReference type="AlphaFoldDB" id="A0A7N6BAH6"/>
<proteinExistence type="inferred from homology"/>
<dbReference type="Ensembl" id="ENSATET00000061676.2">
    <property type="protein sequence ID" value="ENSATEP00000060878.1"/>
    <property type="gene ID" value="ENSATEG00000019608.3"/>
</dbReference>
<dbReference type="FunFam" id="3.40.50.300:FF:000008">
    <property type="entry name" value="ATP-dependent RNA helicase RhlB"/>
    <property type="match status" value="1"/>
</dbReference>
<reference evidence="12" key="2">
    <citation type="submission" date="2025-08" db="UniProtKB">
        <authorList>
            <consortium name="Ensembl"/>
        </authorList>
    </citation>
    <scope>IDENTIFICATION</scope>
</reference>
<dbReference type="PROSITE" id="PS51195">
    <property type="entry name" value="Q_MOTIF"/>
    <property type="match status" value="1"/>
</dbReference>
<keyword evidence="3 7" id="KW-0378">Hydrolase</keyword>
<comment type="similarity">
    <text evidence="7">Belongs to the DEAD box helicase family.</text>
</comment>
<evidence type="ECO:0000256" key="5">
    <source>
        <dbReference type="ARBA" id="ARBA00022840"/>
    </source>
</evidence>
<keyword evidence="4 7" id="KW-0347">Helicase</keyword>
<reference evidence="12" key="3">
    <citation type="submission" date="2025-09" db="UniProtKB">
        <authorList>
            <consortium name="Ensembl"/>
        </authorList>
    </citation>
    <scope>IDENTIFICATION</scope>
</reference>
<keyword evidence="2 7" id="KW-0547">Nucleotide-binding</keyword>
<evidence type="ECO:0000256" key="1">
    <source>
        <dbReference type="ARBA" id="ARBA00012552"/>
    </source>
</evidence>
<evidence type="ECO:0000259" key="9">
    <source>
        <dbReference type="PROSITE" id="PS51192"/>
    </source>
</evidence>
<dbReference type="GO" id="GO:0003724">
    <property type="term" value="F:RNA helicase activity"/>
    <property type="evidence" value="ECO:0007669"/>
    <property type="project" value="UniProtKB-EC"/>
</dbReference>
<evidence type="ECO:0000313" key="13">
    <source>
        <dbReference type="Proteomes" id="UP000265040"/>
    </source>
</evidence>
<dbReference type="SMART" id="SM00487">
    <property type="entry name" value="DEXDc"/>
    <property type="match status" value="1"/>
</dbReference>
<feature type="compositionally biased region" description="Basic and acidic residues" evidence="8">
    <location>
        <begin position="62"/>
        <end position="72"/>
    </location>
</feature>
<dbReference type="Gene3D" id="3.40.50.300">
    <property type="entry name" value="P-loop containing nucleotide triphosphate hydrolases"/>
    <property type="match status" value="2"/>
</dbReference>
<dbReference type="PROSITE" id="PS51194">
    <property type="entry name" value="HELICASE_CTER"/>
    <property type="match status" value="1"/>
</dbReference>
<dbReference type="GO" id="GO:0003676">
    <property type="term" value="F:nucleic acid binding"/>
    <property type="evidence" value="ECO:0007669"/>
    <property type="project" value="InterPro"/>
</dbReference>
<feature type="compositionally biased region" description="Gly residues" evidence="8">
    <location>
        <begin position="47"/>
        <end position="59"/>
    </location>
</feature>
<feature type="domain" description="DEAD-box RNA helicase Q" evidence="11">
    <location>
        <begin position="116"/>
        <end position="144"/>
    </location>
</feature>
<feature type="region of interest" description="Disordered" evidence="8">
    <location>
        <begin position="572"/>
        <end position="591"/>
    </location>
</feature>
<dbReference type="PANTHER" id="PTHR47958">
    <property type="entry name" value="ATP-DEPENDENT RNA HELICASE DBP3"/>
    <property type="match status" value="1"/>
</dbReference>
<reference evidence="12" key="1">
    <citation type="submission" date="2021-04" db="EMBL/GenBank/DDBJ databases">
        <authorList>
            <consortium name="Wellcome Sanger Institute Data Sharing"/>
        </authorList>
    </citation>
    <scope>NUCLEOTIDE SEQUENCE [LARGE SCALE GENOMIC DNA]</scope>
</reference>
<feature type="domain" description="Helicase C-terminal" evidence="10">
    <location>
        <begin position="380"/>
        <end position="541"/>
    </location>
</feature>
<evidence type="ECO:0000256" key="6">
    <source>
        <dbReference type="PROSITE-ProRule" id="PRU00552"/>
    </source>
</evidence>
<dbReference type="SMART" id="SM00490">
    <property type="entry name" value="HELICc"/>
    <property type="match status" value="1"/>
</dbReference>
<dbReference type="InterPro" id="IPR001650">
    <property type="entry name" value="Helicase_C-like"/>
</dbReference>
<evidence type="ECO:0000259" key="10">
    <source>
        <dbReference type="PROSITE" id="PS51194"/>
    </source>
</evidence>
<dbReference type="GO" id="GO:0016787">
    <property type="term" value="F:hydrolase activity"/>
    <property type="evidence" value="ECO:0007669"/>
    <property type="project" value="UniProtKB-KW"/>
</dbReference>
<dbReference type="InterPro" id="IPR027417">
    <property type="entry name" value="P-loop_NTPase"/>
</dbReference>
<dbReference type="InterPro" id="IPR014001">
    <property type="entry name" value="Helicase_ATP-bd"/>
</dbReference>
<dbReference type="InterPro" id="IPR000629">
    <property type="entry name" value="RNA-helicase_DEAD-box_CS"/>
</dbReference>
<dbReference type="FunFam" id="3.40.50.300:FF:003243">
    <property type="entry name" value="ATP-dependent RNA helicase DDX3Y"/>
    <property type="match status" value="1"/>
</dbReference>
<dbReference type="PROSITE" id="PS51192">
    <property type="entry name" value="HELICASE_ATP_BIND_1"/>
    <property type="match status" value="1"/>
</dbReference>
<protein>
    <recommendedName>
        <fullName evidence="1">RNA helicase</fullName>
        <ecNumber evidence="1">3.6.4.13</ecNumber>
    </recommendedName>
</protein>
<dbReference type="GO" id="GO:0005524">
    <property type="term" value="F:ATP binding"/>
    <property type="evidence" value="ECO:0007669"/>
    <property type="project" value="UniProtKB-KW"/>
</dbReference>
<dbReference type="Pfam" id="PF00270">
    <property type="entry name" value="DEAD"/>
    <property type="match status" value="2"/>
</dbReference>
<feature type="compositionally biased region" description="Gly residues" evidence="8">
    <location>
        <begin position="573"/>
        <end position="591"/>
    </location>
</feature>
<evidence type="ECO:0000256" key="7">
    <source>
        <dbReference type="RuleBase" id="RU000492"/>
    </source>
</evidence>
<feature type="domain" description="Helicase ATP-binding" evidence="9">
    <location>
        <begin position="147"/>
        <end position="369"/>
    </location>
</feature>
<evidence type="ECO:0000256" key="4">
    <source>
        <dbReference type="ARBA" id="ARBA00022806"/>
    </source>
</evidence>
<evidence type="ECO:0000256" key="3">
    <source>
        <dbReference type="ARBA" id="ARBA00022801"/>
    </source>
</evidence>
<keyword evidence="5 7" id="KW-0067">ATP-binding</keyword>
<dbReference type="GeneTree" id="ENSGT00940000154443"/>